<keyword evidence="5 10" id="KW-0812">Transmembrane</keyword>
<dbReference type="GO" id="GO:0016020">
    <property type="term" value="C:membrane"/>
    <property type="evidence" value="ECO:0007669"/>
    <property type="project" value="UniProtKB-SubCell"/>
</dbReference>
<reference evidence="11" key="1">
    <citation type="submission" date="2025-08" db="UniProtKB">
        <authorList>
            <consortium name="Ensembl"/>
        </authorList>
    </citation>
    <scope>IDENTIFICATION</scope>
</reference>
<evidence type="ECO:0000256" key="3">
    <source>
        <dbReference type="ARBA" id="ARBA00004496"/>
    </source>
</evidence>
<evidence type="ECO:0000256" key="7">
    <source>
        <dbReference type="ARBA" id="ARBA00023136"/>
    </source>
</evidence>
<feature type="region of interest" description="Disordered" evidence="9">
    <location>
        <begin position="38"/>
        <end position="89"/>
    </location>
</feature>
<feature type="transmembrane region" description="Helical" evidence="10">
    <location>
        <begin position="12"/>
        <end position="29"/>
    </location>
</feature>
<evidence type="ECO:0008006" key="13">
    <source>
        <dbReference type="Google" id="ProtNLM"/>
    </source>
</evidence>
<keyword evidence="6 10" id="KW-1133">Transmembrane helix</keyword>
<proteinExistence type="predicted"/>
<organism evidence="11 12">
    <name type="scientific">Poecilia mexicana</name>
    <dbReference type="NCBI Taxonomy" id="48701"/>
    <lineage>
        <taxon>Eukaryota</taxon>
        <taxon>Metazoa</taxon>
        <taxon>Chordata</taxon>
        <taxon>Craniata</taxon>
        <taxon>Vertebrata</taxon>
        <taxon>Euteleostomi</taxon>
        <taxon>Actinopterygii</taxon>
        <taxon>Neopterygii</taxon>
        <taxon>Teleostei</taxon>
        <taxon>Neoteleostei</taxon>
        <taxon>Acanthomorphata</taxon>
        <taxon>Ovalentaria</taxon>
        <taxon>Atherinomorphae</taxon>
        <taxon>Cyprinodontiformes</taxon>
        <taxon>Poeciliidae</taxon>
        <taxon>Poeciliinae</taxon>
        <taxon>Poecilia</taxon>
    </lineage>
</organism>
<evidence type="ECO:0000256" key="2">
    <source>
        <dbReference type="ARBA" id="ARBA00004370"/>
    </source>
</evidence>
<evidence type="ECO:0000256" key="6">
    <source>
        <dbReference type="ARBA" id="ARBA00022989"/>
    </source>
</evidence>
<evidence type="ECO:0000256" key="4">
    <source>
        <dbReference type="ARBA" id="ARBA00022490"/>
    </source>
</evidence>
<keyword evidence="12" id="KW-1185">Reference proteome</keyword>
<dbReference type="STRING" id="48701.ENSPMEP00000026264"/>
<sequence>MALIEGVGDEVTLLFGSLLLLMVLLLAWVSTRTAEPPEQLFPGHAPSPQDTPLSSTASVGDGAPSETPPTGSSPQEEAEPEAGDGVRRRGAERSMVVRLKFLNDTERMAQVQPHDTIGYIKRYGLSTNQRQEAGLSIANHPLGGAAHPPPASLLHDSTASHERIFSSEYIRSCLPCLRLFLLLLPGRLWPGVLPTIHPCTIKKIIQYTKITTTCSHQLVSNKHCRENIYKSK</sequence>
<dbReference type="InterPro" id="IPR040352">
    <property type="entry name" value="TMUB1/2"/>
</dbReference>
<dbReference type="GO" id="GO:0036503">
    <property type="term" value="P:ERAD pathway"/>
    <property type="evidence" value="ECO:0007669"/>
    <property type="project" value="InterPro"/>
</dbReference>
<evidence type="ECO:0000256" key="5">
    <source>
        <dbReference type="ARBA" id="ARBA00022692"/>
    </source>
</evidence>
<keyword evidence="7 10" id="KW-0472">Membrane</keyword>
<evidence type="ECO:0000256" key="10">
    <source>
        <dbReference type="SAM" id="Phobius"/>
    </source>
</evidence>
<dbReference type="GO" id="GO:0005634">
    <property type="term" value="C:nucleus"/>
    <property type="evidence" value="ECO:0007669"/>
    <property type="project" value="UniProtKB-SubCell"/>
</dbReference>
<accession>A0A3B3YFX3</accession>
<evidence type="ECO:0000256" key="1">
    <source>
        <dbReference type="ARBA" id="ARBA00004123"/>
    </source>
</evidence>
<evidence type="ECO:0000313" key="11">
    <source>
        <dbReference type="Ensembl" id="ENSPMEP00000026264.1"/>
    </source>
</evidence>
<evidence type="ECO:0000313" key="12">
    <source>
        <dbReference type="Proteomes" id="UP000261480"/>
    </source>
</evidence>
<comment type="subcellular location">
    <subcellularLocation>
        <location evidence="3">Cytoplasm</location>
    </subcellularLocation>
    <subcellularLocation>
        <location evidence="2">Membrane</location>
    </subcellularLocation>
    <subcellularLocation>
        <location evidence="1">Nucleus</location>
    </subcellularLocation>
</comment>
<evidence type="ECO:0000256" key="9">
    <source>
        <dbReference type="SAM" id="MobiDB-lite"/>
    </source>
</evidence>
<dbReference type="GO" id="GO:0005737">
    <property type="term" value="C:cytoplasm"/>
    <property type="evidence" value="ECO:0007669"/>
    <property type="project" value="UniProtKB-SubCell"/>
</dbReference>
<reference evidence="11" key="2">
    <citation type="submission" date="2025-09" db="UniProtKB">
        <authorList>
            <consortium name="Ensembl"/>
        </authorList>
    </citation>
    <scope>IDENTIFICATION</scope>
</reference>
<dbReference type="Ensembl" id="ENSPMET00000003006.1">
    <property type="protein sequence ID" value="ENSPMEP00000026264.1"/>
    <property type="gene ID" value="ENSPMEG00000009830.1"/>
</dbReference>
<feature type="compositionally biased region" description="Polar residues" evidence="9">
    <location>
        <begin position="48"/>
        <end position="58"/>
    </location>
</feature>
<dbReference type="Proteomes" id="UP000261480">
    <property type="component" value="Unplaced"/>
</dbReference>
<keyword evidence="4" id="KW-0963">Cytoplasm</keyword>
<dbReference type="PANTHER" id="PTHR14557:SF3">
    <property type="entry name" value="TRANSMEMBRANE AND UBIQUITIN-LIKE DOMAIN-CONTAINING PROTEIN 1"/>
    <property type="match status" value="1"/>
</dbReference>
<name>A0A3B3YFX3_9TELE</name>
<keyword evidence="8" id="KW-0539">Nucleus</keyword>
<dbReference type="AlphaFoldDB" id="A0A3B3YFX3"/>
<protein>
    <recommendedName>
        <fullName evidence="13">Ubiquitin-like domain-containing protein</fullName>
    </recommendedName>
</protein>
<evidence type="ECO:0000256" key="8">
    <source>
        <dbReference type="ARBA" id="ARBA00023242"/>
    </source>
</evidence>
<dbReference type="PANTHER" id="PTHR14557">
    <property type="entry name" value="PROTEIN C7ORF21"/>
    <property type="match status" value="1"/>
</dbReference>